<evidence type="ECO:0000313" key="3">
    <source>
        <dbReference type="EMBL" id="HGY39546.1"/>
    </source>
</evidence>
<reference evidence="3" key="1">
    <citation type="journal article" date="2020" name="mSystems">
        <title>Genome- and Community-Level Interaction Insights into Carbon Utilization and Element Cycling Functions of Hydrothermarchaeota in Hydrothermal Sediment.</title>
        <authorList>
            <person name="Zhou Z."/>
            <person name="Liu Y."/>
            <person name="Xu W."/>
            <person name="Pan J."/>
            <person name="Luo Z.H."/>
            <person name="Li M."/>
        </authorList>
    </citation>
    <scope>NUCLEOTIDE SEQUENCE [LARGE SCALE GENOMIC DNA]</scope>
    <source>
        <strain evidence="3">SpSt-82</strain>
    </source>
</reference>
<accession>A0A7V4WKW0</accession>
<dbReference type="InterPro" id="IPR011006">
    <property type="entry name" value="CheY-like_superfamily"/>
</dbReference>
<sequence>MRVLVVDDSPLVRNMVKKACLGSAFEVVGEARNGEEAVALYRELLPDIVTLDVTMPVKDGLSAAKEILTFDPHARILLLSAMGDEELLAEARALGIMSSLQKPFTPQALISALQDLSRG</sequence>
<evidence type="ECO:0000256" key="1">
    <source>
        <dbReference type="PROSITE-ProRule" id="PRU00169"/>
    </source>
</evidence>
<dbReference type="Pfam" id="PF00072">
    <property type="entry name" value="Response_reg"/>
    <property type="match status" value="1"/>
</dbReference>
<organism evidence="3">
    <name type="scientific">Candidatus Caldatribacterium saccharofermentans</name>
    <dbReference type="NCBI Taxonomy" id="1454753"/>
    <lineage>
        <taxon>Bacteria</taxon>
        <taxon>Pseudomonadati</taxon>
        <taxon>Atribacterota</taxon>
        <taxon>Atribacteria</taxon>
        <taxon>Atribacterales</taxon>
        <taxon>Candidatus Caldatribacteriaceae</taxon>
        <taxon>Candidatus Caldatribacterium</taxon>
    </lineage>
</organism>
<dbReference type="AlphaFoldDB" id="A0A7V4WKW0"/>
<comment type="caution">
    <text evidence="3">The sequence shown here is derived from an EMBL/GenBank/DDBJ whole genome shotgun (WGS) entry which is preliminary data.</text>
</comment>
<evidence type="ECO:0000259" key="2">
    <source>
        <dbReference type="PROSITE" id="PS50110"/>
    </source>
</evidence>
<dbReference type="Gene3D" id="3.40.50.2300">
    <property type="match status" value="1"/>
</dbReference>
<dbReference type="InterPro" id="IPR052048">
    <property type="entry name" value="ST_Response_Regulator"/>
</dbReference>
<dbReference type="SUPFAM" id="SSF52172">
    <property type="entry name" value="CheY-like"/>
    <property type="match status" value="1"/>
</dbReference>
<dbReference type="GO" id="GO:0000160">
    <property type="term" value="P:phosphorelay signal transduction system"/>
    <property type="evidence" value="ECO:0007669"/>
    <property type="project" value="InterPro"/>
</dbReference>
<dbReference type="EMBL" id="DTIY01000046">
    <property type="protein sequence ID" value="HGY39546.1"/>
    <property type="molecule type" value="Genomic_DNA"/>
</dbReference>
<proteinExistence type="predicted"/>
<feature type="domain" description="Response regulatory" evidence="2">
    <location>
        <begin position="2"/>
        <end position="117"/>
    </location>
</feature>
<dbReference type="PROSITE" id="PS50110">
    <property type="entry name" value="RESPONSE_REGULATORY"/>
    <property type="match status" value="1"/>
</dbReference>
<dbReference type="InterPro" id="IPR001789">
    <property type="entry name" value="Sig_transdc_resp-reg_receiver"/>
</dbReference>
<keyword evidence="1" id="KW-0597">Phosphoprotein</keyword>
<dbReference type="PANTHER" id="PTHR43228">
    <property type="entry name" value="TWO-COMPONENT RESPONSE REGULATOR"/>
    <property type="match status" value="1"/>
</dbReference>
<feature type="modified residue" description="4-aspartylphosphate" evidence="1">
    <location>
        <position position="52"/>
    </location>
</feature>
<dbReference type="SMART" id="SM00448">
    <property type="entry name" value="REC"/>
    <property type="match status" value="1"/>
</dbReference>
<name>A0A7V4WKW0_9BACT</name>
<gene>
    <name evidence="3" type="ORF">ENW11_07080</name>
</gene>
<dbReference type="PANTHER" id="PTHR43228:SF1">
    <property type="entry name" value="TWO-COMPONENT RESPONSE REGULATOR ARR22"/>
    <property type="match status" value="1"/>
</dbReference>
<protein>
    <submittedName>
        <fullName evidence="3">Response regulator</fullName>
    </submittedName>
</protein>